<protein>
    <recommendedName>
        <fullName evidence="1">DUF4729 domain-containing protein</fullName>
    </recommendedName>
</protein>
<evidence type="ECO:0000313" key="2">
    <source>
        <dbReference type="EnsemblMetazoa" id="GBRI022238-PA"/>
    </source>
</evidence>
<dbReference type="Pfam" id="PF15866">
    <property type="entry name" value="DUF4729"/>
    <property type="match status" value="1"/>
</dbReference>
<evidence type="ECO:0000313" key="3">
    <source>
        <dbReference type="Proteomes" id="UP000091820"/>
    </source>
</evidence>
<organism evidence="2 3">
    <name type="scientific">Glossina brevipalpis</name>
    <dbReference type="NCBI Taxonomy" id="37001"/>
    <lineage>
        <taxon>Eukaryota</taxon>
        <taxon>Metazoa</taxon>
        <taxon>Ecdysozoa</taxon>
        <taxon>Arthropoda</taxon>
        <taxon>Hexapoda</taxon>
        <taxon>Insecta</taxon>
        <taxon>Pterygota</taxon>
        <taxon>Neoptera</taxon>
        <taxon>Endopterygota</taxon>
        <taxon>Diptera</taxon>
        <taxon>Brachycera</taxon>
        <taxon>Muscomorpha</taxon>
        <taxon>Hippoboscoidea</taxon>
        <taxon>Glossinidae</taxon>
        <taxon>Glossina</taxon>
    </lineage>
</organism>
<dbReference type="VEuPathDB" id="VectorBase:GBRI022238"/>
<accession>A0A1A9WJR3</accession>
<keyword evidence="3" id="KW-1185">Reference proteome</keyword>
<name>A0A1A9WJR3_9MUSC</name>
<dbReference type="STRING" id="37001.A0A1A9WJR3"/>
<dbReference type="Proteomes" id="UP000091820">
    <property type="component" value="Unassembled WGS sequence"/>
</dbReference>
<proteinExistence type="predicted"/>
<feature type="domain" description="DUF4729" evidence="1">
    <location>
        <begin position="569"/>
        <end position="747"/>
    </location>
</feature>
<evidence type="ECO:0000259" key="1">
    <source>
        <dbReference type="Pfam" id="PF15866"/>
    </source>
</evidence>
<sequence>MNCVICYINKIGIRKPPFGGFVCINDHLQCSECNQEGDGKCGICGNITSFVQMKVVAPTHDLATIQAQIADLGFNQPPSAPPMMSSSVINEEISLRTPFIEIIRHSPSRIKCDEDGTTNEHMELKPLQQREKKKLSNFAKNDKTDTSTTASQSCYGKIFEASPDCDSDAGPKLMGADYKPVEIFDSTTDNNIETQISMSNKARDYHKQSIFHRQPHYNDQGQDACTSASALGPNLFMLDDALEDAIINTSEIHFMGSSGSLSSLCPEGTIHSLSSIKDRSHDRHQIDVLSRKALQNFEAQNTANCGEIVEKYLNTYDRASSCNYPTYNCDGCPCGCNRRLQVKEETDVITKQMKSVCLSTESDPSLRRVSESPPLDMGVTVPWKFPPQDFFVMHTMGTTKLRSDVLAQKDETGRPNLDIRMQKILEPFQEGPHLTLKNSDTHSKESYMELPASCSHAIPQPPQTTPRAESLTVQFEMAECIGQTNSLKNNSLLFSHLLNAHRAYHNPKLPSFPISCNDELVTQDPPRPQYQVVNCSVEVAQALLNVKAKFLSIEPIQASAANILRTPIRCPESSCQLTAFVSDFSKHLVIDHSCLPIERISAFQTKSFFLDPRLARCGTTKCHLLYLLRDKITNLGCNEYKDLLPLLVMSSRINLAQICSFNENEQGEHIDIAKSREYFLIWITGIVSEEFPISVSLTVWANSCDVPKCHLVYSGELYSLRNSQEGIDVFRSGKMMMLDALKLGVLTEEGTQMINAQLVVH</sequence>
<reference evidence="3" key="1">
    <citation type="submission" date="2014-03" db="EMBL/GenBank/DDBJ databases">
        <authorList>
            <person name="Aksoy S."/>
            <person name="Warren W."/>
            <person name="Wilson R.K."/>
        </authorList>
    </citation>
    <scope>NUCLEOTIDE SEQUENCE [LARGE SCALE GENOMIC DNA]</scope>
    <source>
        <strain evidence="3">IAEA</strain>
    </source>
</reference>
<dbReference type="AlphaFoldDB" id="A0A1A9WJR3"/>
<reference evidence="2" key="2">
    <citation type="submission" date="2020-05" db="UniProtKB">
        <authorList>
            <consortium name="EnsemblMetazoa"/>
        </authorList>
    </citation>
    <scope>IDENTIFICATION</scope>
    <source>
        <strain evidence="2">IAEA</strain>
    </source>
</reference>
<dbReference type="EnsemblMetazoa" id="GBRI022238-RA">
    <property type="protein sequence ID" value="GBRI022238-PA"/>
    <property type="gene ID" value="GBRI022238"/>
</dbReference>
<dbReference type="InterPro" id="IPR031732">
    <property type="entry name" value="DUF4729"/>
</dbReference>